<name>A0ABU8VLE6_9BURK</name>
<dbReference type="PRINTS" id="PR00598">
    <property type="entry name" value="HTHMARR"/>
</dbReference>
<dbReference type="RefSeq" id="WP_340359724.1">
    <property type="nucleotide sequence ID" value="NZ_JBBKZU010000013.1"/>
</dbReference>
<feature type="domain" description="HTH marR-type" evidence="1">
    <location>
        <begin position="23"/>
        <end position="156"/>
    </location>
</feature>
<sequence>MPRNKNAPLDATPAGRLVEASLHRVFGYQLAQATIVTDAVFTEQVGGPHELRPVEYTVLALIHENPDVSAARLAKALAVTAPNIAAWIDRLEKRGLIRRIPHATDRRAQHLRTTPAGATLVTKATQSVLGGEEEALASLTQGERTILIELLHKVANCRRA</sequence>
<keyword evidence="3" id="KW-1185">Reference proteome</keyword>
<reference evidence="2 3" key="1">
    <citation type="submission" date="2024-03" db="EMBL/GenBank/DDBJ databases">
        <title>Novel species of the genus Variovorax.</title>
        <authorList>
            <person name="Liu Q."/>
            <person name="Xin Y.-H."/>
        </authorList>
    </citation>
    <scope>NUCLEOTIDE SEQUENCE [LARGE SCALE GENOMIC DNA]</scope>
    <source>
        <strain evidence="2 3">KACC 18899</strain>
    </source>
</reference>
<dbReference type="SMART" id="SM00347">
    <property type="entry name" value="HTH_MARR"/>
    <property type="match status" value="1"/>
</dbReference>
<dbReference type="InterPro" id="IPR000835">
    <property type="entry name" value="HTH_MarR-typ"/>
</dbReference>
<protein>
    <submittedName>
        <fullName evidence="2">MarR family transcriptional regulator</fullName>
    </submittedName>
</protein>
<dbReference type="EMBL" id="JBBKZU010000013">
    <property type="protein sequence ID" value="MEJ8814497.1"/>
    <property type="molecule type" value="Genomic_DNA"/>
</dbReference>
<evidence type="ECO:0000313" key="2">
    <source>
        <dbReference type="EMBL" id="MEJ8814497.1"/>
    </source>
</evidence>
<gene>
    <name evidence="2" type="ORF">WKW77_25695</name>
</gene>
<organism evidence="2 3">
    <name type="scientific">Variovorax ureilyticus</name>
    <dbReference type="NCBI Taxonomy" id="1836198"/>
    <lineage>
        <taxon>Bacteria</taxon>
        <taxon>Pseudomonadati</taxon>
        <taxon>Pseudomonadota</taxon>
        <taxon>Betaproteobacteria</taxon>
        <taxon>Burkholderiales</taxon>
        <taxon>Comamonadaceae</taxon>
        <taxon>Variovorax</taxon>
    </lineage>
</organism>
<dbReference type="InterPro" id="IPR039422">
    <property type="entry name" value="MarR/SlyA-like"/>
</dbReference>
<dbReference type="Pfam" id="PF01047">
    <property type="entry name" value="MarR"/>
    <property type="match status" value="1"/>
</dbReference>
<evidence type="ECO:0000259" key="1">
    <source>
        <dbReference type="PROSITE" id="PS50995"/>
    </source>
</evidence>
<proteinExistence type="predicted"/>
<dbReference type="SUPFAM" id="SSF46785">
    <property type="entry name" value="Winged helix' DNA-binding domain"/>
    <property type="match status" value="1"/>
</dbReference>
<dbReference type="PANTHER" id="PTHR33164:SF95">
    <property type="entry name" value="TRANSCRIPTIONAL REGULATOR"/>
    <property type="match status" value="1"/>
</dbReference>
<comment type="caution">
    <text evidence="2">The sequence shown here is derived from an EMBL/GenBank/DDBJ whole genome shotgun (WGS) entry which is preliminary data.</text>
</comment>
<accession>A0ABU8VLE6</accession>
<dbReference type="PROSITE" id="PS50995">
    <property type="entry name" value="HTH_MARR_2"/>
    <property type="match status" value="1"/>
</dbReference>
<dbReference type="Proteomes" id="UP001365846">
    <property type="component" value="Unassembled WGS sequence"/>
</dbReference>
<dbReference type="PANTHER" id="PTHR33164">
    <property type="entry name" value="TRANSCRIPTIONAL REGULATOR, MARR FAMILY"/>
    <property type="match status" value="1"/>
</dbReference>
<dbReference type="Gene3D" id="1.10.10.10">
    <property type="entry name" value="Winged helix-like DNA-binding domain superfamily/Winged helix DNA-binding domain"/>
    <property type="match status" value="1"/>
</dbReference>
<dbReference type="InterPro" id="IPR036390">
    <property type="entry name" value="WH_DNA-bd_sf"/>
</dbReference>
<evidence type="ECO:0000313" key="3">
    <source>
        <dbReference type="Proteomes" id="UP001365846"/>
    </source>
</evidence>
<dbReference type="InterPro" id="IPR036388">
    <property type="entry name" value="WH-like_DNA-bd_sf"/>
</dbReference>